<sequence>MSIIMRGDRRRTDRRHKHGNPGPQPRRKKKKRIVTPAIVPDSSTTESDTENPAPQPWAPRLLQLPAQRLTRPPKEFLLPGDVRISRYTSPRWHKVPSPIVTPSPDTRTMQTDGKHRIQHAPTTNECGTQTDPWATTSSSDGEPLTYPENEIWGPIKVTLTIPHISYRERRME</sequence>
<feature type="compositionally biased region" description="Polar residues" evidence="1">
    <location>
        <begin position="120"/>
        <end position="140"/>
    </location>
</feature>
<feature type="compositionally biased region" description="Polar residues" evidence="1">
    <location>
        <begin position="41"/>
        <end position="52"/>
    </location>
</feature>
<dbReference type="Proteomes" id="UP001430953">
    <property type="component" value="Unassembled WGS sequence"/>
</dbReference>
<feature type="compositionally biased region" description="Basic and acidic residues" evidence="1">
    <location>
        <begin position="1"/>
        <end position="11"/>
    </location>
</feature>
<evidence type="ECO:0000256" key="1">
    <source>
        <dbReference type="SAM" id="MobiDB-lite"/>
    </source>
</evidence>
<feature type="region of interest" description="Disordered" evidence="1">
    <location>
        <begin position="92"/>
        <end position="148"/>
    </location>
</feature>
<keyword evidence="3" id="KW-1185">Reference proteome</keyword>
<evidence type="ECO:0000313" key="2">
    <source>
        <dbReference type="EMBL" id="KAL0134263.1"/>
    </source>
</evidence>
<gene>
    <name evidence="2" type="ORF">PUN28_001217</name>
</gene>
<dbReference type="AlphaFoldDB" id="A0AAW2H4E0"/>
<feature type="region of interest" description="Disordered" evidence="1">
    <location>
        <begin position="1"/>
        <end position="73"/>
    </location>
</feature>
<comment type="caution">
    <text evidence="2">The sequence shown here is derived from an EMBL/GenBank/DDBJ whole genome shotgun (WGS) entry which is preliminary data.</text>
</comment>
<proteinExistence type="predicted"/>
<accession>A0AAW2H4E0</accession>
<evidence type="ECO:0000313" key="3">
    <source>
        <dbReference type="Proteomes" id="UP001430953"/>
    </source>
</evidence>
<feature type="compositionally biased region" description="Basic residues" evidence="1">
    <location>
        <begin position="12"/>
        <end position="33"/>
    </location>
</feature>
<name>A0AAW2H4E0_9HYME</name>
<protein>
    <submittedName>
        <fullName evidence="2">Uncharacterized protein</fullName>
    </submittedName>
</protein>
<dbReference type="EMBL" id="JADYXP020000001">
    <property type="protein sequence ID" value="KAL0134263.1"/>
    <property type="molecule type" value="Genomic_DNA"/>
</dbReference>
<organism evidence="2 3">
    <name type="scientific">Cardiocondyla obscurior</name>
    <dbReference type="NCBI Taxonomy" id="286306"/>
    <lineage>
        <taxon>Eukaryota</taxon>
        <taxon>Metazoa</taxon>
        <taxon>Ecdysozoa</taxon>
        <taxon>Arthropoda</taxon>
        <taxon>Hexapoda</taxon>
        <taxon>Insecta</taxon>
        <taxon>Pterygota</taxon>
        <taxon>Neoptera</taxon>
        <taxon>Endopterygota</taxon>
        <taxon>Hymenoptera</taxon>
        <taxon>Apocrita</taxon>
        <taxon>Aculeata</taxon>
        <taxon>Formicoidea</taxon>
        <taxon>Formicidae</taxon>
        <taxon>Myrmicinae</taxon>
        <taxon>Cardiocondyla</taxon>
    </lineage>
</organism>
<reference evidence="2 3" key="1">
    <citation type="submission" date="2023-03" db="EMBL/GenBank/DDBJ databases">
        <title>High recombination rates correlate with genetic variation in Cardiocondyla obscurior ants.</title>
        <authorList>
            <person name="Errbii M."/>
        </authorList>
    </citation>
    <scope>NUCLEOTIDE SEQUENCE [LARGE SCALE GENOMIC DNA]</scope>
    <source>
        <strain evidence="2">Alpha-2009</strain>
        <tissue evidence="2">Whole body</tissue>
    </source>
</reference>